<keyword evidence="1" id="KW-0472">Membrane</keyword>
<evidence type="ECO:0000313" key="4">
    <source>
        <dbReference type="Proteomes" id="UP000185687"/>
    </source>
</evidence>
<evidence type="ECO:0000313" key="5">
    <source>
        <dbReference type="Proteomes" id="UP000187321"/>
    </source>
</evidence>
<dbReference type="EMBL" id="FTNP01000008">
    <property type="protein sequence ID" value="SIS06666.1"/>
    <property type="molecule type" value="Genomic_DNA"/>
</dbReference>
<name>A0A1N7G2K6_9EURY</name>
<proteinExistence type="predicted"/>
<dbReference type="Proteomes" id="UP000185687">
    <property type="component" value="Unassembled WGS sequence"/>
</dbReference>
<reference evidence="2 5" key="1">
    <citation type="submission" date="2017-01" db="EMBL/GenBank/DDBJ databases">
        <title>Complete genome sequence of Haloterrigena daqingensis type strain (JX313T).</title>
        <authorList>
            <person name="Shuang W."/>
        </authorList>
    </citation>
    <scope>NUCLEOTIDE SEQUENCE [LARGE SCALE GENOMIC DNA]</scope>
    <source>
        <strain evidence="5">JX313</strain>
        <strain evidence="2">JX313T</strain>
        <plasmid evidence="5">Plasmid unnamed2</plasmid>
        <plasmid evidence="2">unnamed2</plasmid>
    </source>
</reference>
<organism evidence="3 4">
    <name type="scientific">Natronorubrum daqingense</name>
    <dbReference type="NCBI Taxonomy" id="588898"/>
    <lineage>
        <taxon>Archaea</taxon>
        <taxon>Methanobacteriati</taxon>
        <taxon>Methanobacteriota</taxon>
        <taxon>Stenosarchaea group</taxon>
        <taxon>Halobacteria</taxon>
        <taxon>Halobacteriales</taxon>
        <taxon>Natrialbaceae</taxon>
        <taxon>Natronorubrum</taxon>
    </lineage>
</organism>
<evidence type="ECO:0000313" key="3">
    <source>
        <dbReference type="EMBL" id="SIS06666.1"/>
    </source>
</evidence>
<gene>
    <name evidence="2" type="ORF">BB347_18335</name>
    <name evidence="3" type="ORF">SAMN05421809_3685</name>
</gene>
<dbReference type="Proteomes" id="UP000187321">
    <property type="component" value="Plasmid unnamed2"/>
</dbReference>
<keyword evidence="4" id="KW-1185">Reference proteome</keyword>
<dbReference type="KEGG" id="hda:BB347_18335"/>
<keyword evidence="2" id="KW-0614">Plasmid</keyword>
<evidence type="ECO:0000256" key="1">
    <source>
        <dbReference type="SAM" id="Phobius"/>
    </source>
</evidence>
<geneLocation type="plasmid" evidence="2">
    <name>unnamed2</name>
</geneLocation>
<dbReference type="EMBL" id="CP019329">
    <property type="protein sequence ID" value="APX98649.1"/>
    <property type="molecule type" value="Genomic_DNA"/>
</dbReference>
<feature type="transmembrane region" description="Helical" evidence="1">
    <location>
        <begin position="44"/>
        <end position="62"/>
    </location>
</feature>
<keyword evidence="1" id="KW-0812">Transmembrane</keyword>
<dbReference type="AlphaFoldDB" id="A0A1N7G2K6"/>
<sequence length="63" mass="6895">MNAMAGILLFIVGFVGFLWPEKTLRFWFLGMLKDDSLLGTGRIFFRGLGALCMIIGIVIAVSG</sequence>
<protein>
    <submittedName>
        <fullName evidence="3">Uncharacterized protein</fullName>
    </submittedName>
</protein>
<keyword evidence="1" id="KW-1133">Transmembrane helix</keyword>
<accession>A0A1N7G2K6</accession>
<reference evidence="3 4" key="2">
    <citation type="submission" date="2017-01" db="EMBL/GenBank/DDBJ databases">
        <authorList>
            <person name="Mah S.A."/>
            <person name="Swanson W.J."/>
            <person name="Moy G.W."/>
            <person name="Vacquier V.D."/>
        </authorList>
    </citation>
    <scope>NUCLEOTIDE SEQUENCE [LARGE SCALE GENOMIC DNA]</scope>
    <source>
        <strain evidence="3 4">CGMCC 1.8909</strain>
    </source>
</reference>
<evidence type="ECO:0000313" key="2">
    <source>
        <dbReference type="EMBL" id="APX98649.1"/>
    </source>
</evidence>